<evidence type="ECO:0000313" key="2">
    <source>
        <dbReference type="EMBL" id="VVC93140.1"/>
    </source>
</evidence>
<keyword evidence="3" id="KW-1185">Reference proteome</keyword>
<dbReference type="GO" id="GO:0005634">
    <property type="term" value="C:nucleus"/>
    <property type="evidence" value="ECO:0007669"/>
    <property type="project" value="TreeGrafter"/>
</dbReference>
<dbReference type="InterPro" id="IPR027417">
    <property type="entry name" value="P-loop_NTPase"/>
</dbReference>
<dbReference type="Proteomes" id="UP000324832">
    <property type="component" value="Unassembled WGS sequence"/>
</dbReference>
<feature type="domain" description="ATP-dependent helicase C-terminal" evidence="1">
    <location>
        <begin position="147"/>
        <end position="256"/>
    </location>
</feature>
<proteinExistence type="predicted"/>
<dbReference type="GO" id="GO:1990918">
    <property type="term" value="P:double-strand break repair involved in meiotic recombination"/>
    <property type="evidence" value="ECO:0007669"/>
    <property type="project" value="TreeGrafter"/>
</dbReference>
<sequence>MDDFVPVLVRHVVADEVSENFNWRNSQFDRSVEKESLSLRLLCMNPALVFEALSPARSILLASGTLTPLVSLHSELASSFPLQISPNHIIPKDRVWIGTLGSQPDRSRLECTSRACQEPATQDALGAAVLHVCRVTPSGVLCFLPSYGLMNTLLEQLKHVFMESRNVRDHSDIMEDYYKYSASEKGALLFAVYRGKVSEGMDFKDHQARAVIAIGVPYPNTYDMAVKEKMKYNNRYTENRKLLPGNEWLRVQAYSWATITTHSTAWSMVRTTWRPLCRT</sequence>
<organism evidence="2 3">
    <name type="scientific">Leptidea sinapis</name>
    <dbReference type="NCBI Taxonomy" id="189913"/>
    <lineage>
        <taxon>Eukaryota</taxon>
        <taxon>Metazoa</taxon>
        <taxon>Ecdysozoa</taxon>
        <taxon>Arthropoda</taxon>
        <taxon>Hexapoda</taxon>
        <taxon>Insecta</taxon>
        <taxon>Pterygota</taxon>
        <taxon>Neoptera</taxon>
        <taxon>Endopterygota</taxon>
        <taxon>Lepidoptera</taxon>
        <taxon>Glossata</taxon>
        <taxon>Ditrysia</taxon>
        <taxon>Papilionoidea</taxon>
        <taxon>Pieridae</taxon>
        <taxon>Dismorphiinae</taxon>
        <taxon>Leptidea</taxon>
    </lineage>
</organism>
<dbReference type="PANTHER" id="PTHR11472:SF47">
    <property type="entry name" value="FANCONI ANEMIA GROUP J PROTEIN"/>
    <property type="match status" value="1"/>
</dbReference>
<dbReference type="GO" id="GO:0006289">
    <property type="term" value="P:nucleotide-excision repair"/>
    <property type="evidence" value="ECO:0007669"/>
    <property type="project" value="TreeGrafter"/>
</dbReference>
<dbReference type="GO" id="GO:0016818">
    <property type="term" value="F:hydrolase activity, acting on acid anhydrides, in phosphorus-containing anhydrides"/>
    <property type="evidence" value="ECO:0007669"/>
    <property type="project" value="InterPro"/>
</dbReference>
<name>A0A5E4Q5X2_9NEOP</name>
<dbReference type="AlphaFoldDB" id="A0A5E4Q5X2"/>
<dbReference type="SMART" id="SM00491">
    <property type="entry name" value="HELICc2"/>
    <property type="match status" value="1"/>
</dbReference>
<dbReference type="InterPro" id="IPR006555">
    <property type="entry name" value="ATP-dep_Helicase_C"/>
</dbReference>
<dbReference type="PANTHER" id="PTHR11472">
    <property type="entry name" value="DNA REPAIR DEAD HELICASE RAD3/XP-D SUBFAMILY MEMBER"/>
    <property type="match status" value="1"/>
</dbReference>
<evidence type="ECO:0000259" key="1">
    <source>
        <dbReference type="SMART" id="SM00491"/>
    </source>
</evidence>
<dbReference type="GO" id="GO:0005524">
    <property type="term" value="F:ATP binding"/>
    <property type="evidence" value="ECO:0007669"/>
    <property type="project" value="InterPro"/>
</dbReference>
<dbReference type="GO" id="GO:0003676">
    <property type="term" value="F:nucleic acid binding"/>
    <property type="evidence" value="ECO:0007669"/>
    <property type="project" value="InterPro"/>
</dbReference>
<protein>
    <recommendedName>
        <fullName evidence="1">ATP-dependent helicase C-terminal domain-containing protein</fullName>
    </recommendedName>
</protein>
<gene>
    <name evidence="2" type="ORF">LSINAPIS_LOCUS5393</name>
</gene>
<evidence type="ECO:0000313" key="3">
    <source>
        <dbReference type="Proteomes" id="UP000324832"/>
    </source>
</evidence>
<dbReference type="EMBL" id="FZQP02001537">
    <property type="protein sequence ID" value="VVC93140.1"/>
    <property type="molecule type" value="Genomic_DNA"/>
</dbReference>
<dbReference type="GO" id="GO:0003678">
    <property type="term" value="F:DNA helicase activity"/>
    <property type="evidence" value="ECO:0007669"/>
    <property type="project" value="TreeGrafter"/>
</dbReference>
<accession>A0A5E4Q5X2</accession>
<reference evidence="2 3" key="1">
    <citation type="submission" date="2017-07" db="EMBL/GenBank/DDBJ databases">
        <authorList>
            <person name="Talla V."/>
            <person name="Backstrom N."/>
        </authorList>
    </citation>
    <scope>NUCLEOTIDE SEQUENCE [LARGE SCALE GENOMIC DNA]</scope>
</reference>
<dbReference type="InterPro" id="IPR045028">
    <property type="entry name" value="DinG/Rad3-like"/>
</dbReference>
<dbReference type="Pfam" id="PF13307">
    <property type="entry name" value="Helicase_C_2"/>
    <property type="match status" value="1"/>
</dbReference>
<dbReference type="Gene3D" id="3.40.50.300">
    <property type="entry name" value="P-loop containing nucleotide triphosphate hydrolases"/>
    <property type="match status" value="1"/>
</dbReference>